<feature type="region of interest" description="Disordered" evidence="1">
    <location>
        <begin position="1"/>
        <end position="98"/>
    </location>
</feature>
<protein>
    <submittedName>
        <fullName evidence="2 3">Uncharacterized protein</fullName>
    </submittedName>
</protein>
<dbReference type="Proteomes" id="UP000005240">
    <property type="component" value="Unassembled WGS sequence"/>
</dbReference>
<reference evidence="2" key="2">
    <citation type="submission" date="2016-05" db="EMBL/GenBank/DDBJ databases">
        <title>Comparative analysis highlights variable genome content of wheat rusts and divergence of the mating loci.</title>
        <authorList>
            <person name="Cuomo C.A."/>
            <person name="Bakkeren G."/>
            <person name="Szabo L."/>
            <person name="Khalil H."/>
            <person name="Joly D."/>
            <person name="Goldberg J."/>
            <person name="Young S."/>
            <person name="Zeng Q."/>
            <person name="Fellers J."/>
        </authorList>
    </citation>
    <scope>NUCLEOTIDE SEQUENCE [LARGE SCALE GENOMIC DNA]</scope>
    <source>
        <strain evidence="2">1-1 BBBD Race 1</strain>
    </source>
</reference>
<feature type="compositionally biased region" description="Basic residues" evidence="1">
    <location>
        <begin position="1"/>
        <end position="18"/>
    </location>
</feature>
<feature type="compositionally biased region" description="Low complexity" evidence="1">
    <location>
        <begin position="30"/>
        <end position="39"/>
    </location>
</feature>
<dbReference type="AlphaFoldDB" id="A0A0C4EMD8"/>
<name>A0A0C4EMD8_PUCT1</name>
<reference evidence="3" key="4">
    <citation type="submission" date="2025-05" db="UniProtKB">
        <authorList>
            <consortium name="EnsemblFungi"/>
        </authorList>
    </citation>
    <scope>IDENTIFICATION</scope>
    <source>
        <strain evidence="3">isolate 1-1 / race 1 (BBBD)</strain>
    </source>
</reference>
<gene>
    <name evidence="2" type="ORF">PTTG_01928</name>
</gene>
<evidence type="ECO:0000313" key="3">
    <source>
        <dbReference type="EnsemblFungi" id="PTTG_01928-t43_1-p1"/>
    </source>
</evidence>
<proteinExistence type="predicted"/>
<evidence type="ECO:0000313" key="2">
    <source>
        <dbReference type="EMBL" id="OAV97624.1"/>
    </source>
</evidence>
<feature type="compositionally biased region" description="Basic and acidic residues" evidence="1">
    <location>
        <begin position="63"/>
        <end position="74"/>
    </location>
</feature>
<dbReference type="VEuPathDB" id="FungiDB:PTTG_01928"/>
<sequence length="230" mass="25806">MFKAERRRHGGHDHRHPPRTLQISANISIPPFQSQPSSQLAGQETYNKSTPPPNGELLTAPKNDSRAPPNKESHPSPNNGSQPAPNDNNKCDKDKWSPRPLRVQKKHDSYFDPVLLSRLFSGELSGFNSELQPLLISTQDLPPTKRMKTHSAPCTQTADLEMDDYLALCHILPSDTVTRDAIDKHLLYHWSIFKKTSIRRLCKLGIPYGPAVLLTEGVHEATKRLNQASE</sequence>
<dbReference type="EnsemblFungi" id="PTTG_01928-t43_1">
    <property type="protein sequence ID" value="PTTG_01928-t43_1-p1"/>
    <property type="gene ID" value="PTTG_01928"/>
</dbReference>
<feature type="compositionally biased region" description="Polar residues" evidence="1">
    <location>
        <begin position="40"/>
        <end position="49"/>
    </location>
</feature>
<evidence type="ECO:0000256" key="1">
    <source>
        <dbReference type="SAM" id="MobiDB-lite"/>
    </source>
</evidence>
<accession>A0A0C4EMD8</accession>
<reference evidence="2" key="1">
    <citation type="submission" date="2009-11" db="EMBL/GenBank/DDBJ databases">
        <authorList>
            <consortium name="The Broad Institute Genome Sequencing Platform"/>
            <person name="Ward D."/>
            <person name="Feldgarden M."/>
            <person name="Earl A."/>
            <person name="Young S.K."/>
            <person name="Zeng Q."/>
            <person name="Koehrsen M."/>
            <person name="Alvarado L."/>
            <person name="Berlin A."/>
            <person name="Bochicchio J."/>
            <person name="Borenstein D."/>
            <person name="Chapman S.B."/>
            <person name="Chen Z."/>
            <person name="Engels R."/>
            <person name="Freedman E."/>
            <person name="Gellesch M."/>
            <person name="Goldberg J."/>
            <person name="Griggs A."/>
            <person name="Gujja S."/>
            <person name="Heilman E."/>
            <person name="Heiman D."/>
            <person name="Hepburn T."/>
            <person name="Howarth C."/>
            <person name="Jen D."/>
            <person name="Larson L."/>
            <person name="Lewis B."/>
            <person name="Mehta T."/>
            <person name="Park D."/>
            <person name="Pearson M."/>
            <person name="Roberts A."/>
            <person name="Saif S."/>
            <person name="Shea T."/>
            <person name="Shenoy N."/>
            <person name="Sisk P."/>
            <person name="Stolte C."/>
            <person name="Sykes S."/>
            <person name="Thomson T."/>
            <person name="Walk T."/>
            <person name="White J."/>
            <person name="Yandava C."/>
            <person name="Izard J."/>
            <person name="Baranova O.V."/>
            <person name="Blanton J.M."/>
            <person name="Tanner A.C."/>
            <person name="Dewhirst F.E."/>
            <person name="Haas B."/>
            <person name="Nusbaum C."/>
            <person name="Birren B."/>
        </authorList>
    </citation>
    <scope>NUCLEOTIDE SEQUENCE [LARGE SCALE GENOMIC DNA]</scope>
    <source>
        <strain evidence="2">1-1 BBBD Race 1</strain>
    </source>
</reference>
<evidence type="ECO:0000313" key="4">
    <source>
        <dbReference type="Proteomes" id="UP000005240"/>
    </source>
</evidence>
<feature type="compositionally biased region" description="Polar residues" evidence="1">
    <location>
        <begin position="75"/>
        <end position="88"/>
    </location>
</feature>
<organism evidence="2">
    <name type="scientific">Puccinia triticina (isolate 1-1 / race 1 (BBBD))</name>
    <name type="common">Brown leaf rust fungus</name>
    <dbReference type="NCBI Taxonomy" id="630390"/>
    <lineage>
        <taxon>Eukaryota</taxon>
        <taxon>Fungi</taxon>
        <taxon>Dikarya</taxon>
        <taxon>Basidiomycota</taxon>
        <taxon>Pucciniomycotina</taxon>
        <taxon>Pucciniomycetes</taxon>
        <taxon>Pucciniales</taxon>
        <taxon>Pucciniaceae</taxon>
        <taxon>Puccinia</taxon>
    </lineage>
</organism>
<keyword evidence="4" id="KW-1185">Reference proteome</keyword>
<reference evidence="3 4" key="3">
    <citation type="journal article" date="2017" name="G3 (Bethesda)">
        <title>Comparative analysis highlights variable genome content of wheat rusts and divergence of the mating loci.</title>
        <authorList>
            <person name="Cuomo C.A."/>
            <person name="Bakkeren G."/>
            <person name="Khalil H.B."/>
            <person name="Panwar V."/>
            <person name="Joly D."/>
            <person name="Linning R."/>
            <person name="Sakthikumar S."/>
            <person name="Song X."/>
            <person name="Adiconis X."/>
            <person name="Fan L."/>
            <person name="Goldberg J.M."/>
            <person name="Levin J.Z."/>
            <person name="Young S."/>
            <person name="Zeng Q."/>
            <person name="Anikster Y."/>
            <person name="Bruce M."/>
            <person name="Wang M."/>
            <person name="Yin C."/>
            <person name="McCallum B."/>
            <person name="Szabo L.J."/>
            <person name="Hulbert S."/>
            <person name="Chen X."/>
            <person name="Fellers J.P."/>
        </authorList>
    </citation>
    <scope>NUCLEOTIDE SEQUENCE</scope>
    <source>
        <strain evidence="4">Isolate 1-1 / race 1 (BBBD)</strain>
        <strain evidence="3">isolate 1-1 / race 1 (BBBD)</strain>
    </source>
</reference>
<dbReference type="EMBL" id="ADAS02000012">
    <property type="protein sequence ID" value="OAV97624.1"/>
    <property type="molecule type" value="Genomic_DNA"/>
</dbReference>